<accession>A0ABY4VE82</accession>
<keyword evidence="4 10" id="KW-1003">Cell membrane</keyword>
<evidence type="ECO:0000313" key="13">
    <source>
        <dbReference type="Proteomes" id="UP001055658"/>
    </source>
</evidence>
<comment type="subcellular location">
    <subcellularLocation>
        <location evidence="1 10">Cell inner membrane</location>
        <topology evidence="1 10">Single-pass membrane protein</topology>
        <orientation evidence="1 10">Periplasmic side</orientation>
    </subcellularLocation>
</comment>
<evidence type="ECO:0000256" key="10">
    <source>
        <dbReference type="RuleBase" id="RU362123"/>
    </source>
</evidence>
<keyword evidence="3 10" id="KW-0813">Transport</keyword>
<keyword evidence="10" id="KW-0735">Signal-anchor</keyword>
<evidence type="ECO:0000256" key="6">
    <source>
        <dbReference type="ARBA" id="ARBA00022692"/>
    </source>
</evidence>
<evidence type="ECO:0000313" key="12">
    <source>
        <dbReference type="EMBL" id="USD21165.1"/>
    </source>
</evidence>
<keyword evidence="8 10" id="KW-1133">Transmembrane helix</keyword>
<dbReference type="Pfam" id="PF03544">
    <property type="entry name" value="TonB_C"/>
    <property type="match status" value="1"/>
</dbReference>
<keyword evidence="5 10" id="KW-0997">Cell inner membrane</keyword>
<dbReference type="EMBL" id="CP092418">
    <property type="protein sequence ID" value="USD21165.1"/>
    <property type="molecule type" value="Genomic_DNA"/>
</dbReference>
<dbReference type="RefSeq" id="WP_252083568.1">
    <property type="nucleotide sequence ID" value="NZ_CP092418.1"/>
</dbReference>
<evidence type="ECO:0000256" key="9">
    <source>
        <dbReference type="ARBA" id="ARBA00023136"/>
    </source>
</evidence>
<evidence type="ECO:0000256" key="7">
    <source>
        <dbReference type="ARBA" id="ARBA00022927"/>
    </source>
</evidence>
<evidence type="ECO:0000256" key="2">
    <source>
        <dbReference type="ARBA" id="ARBA00006555"/>
    </source>
</evidence>
<sequence>MDRACTPFSSPDFFPTHLLTGYAKGLAYAALITLGLIFAMSQLISTNFVEPVAKPLPTIQPIDMTDKKVVTQQEYQAPPSPQDLPPPLERTEVIREVETINTIPTITPPVTESGNNPAIVSREPVPVYKATPRYPSTAMRRGIEGYVVVEFTITKTGAVRDVRVIAGYDSAGNPTNVFNRSAQAAAERFKYQPQVEDGHTVERYGVRNRITYKLAQ</sequence>
<evidence type="ECO:0000256" key="1">
    <source>
        <dbReference type="ARBA" id="ARBA00004383"/>
    </source>
</evidence>
<dbReference type="PROSITE" id="PS52015">
    <property type="entry name" value="TONB_CTD"/>
    <property type="match status" value="1"/>
</dbReference>
<dbReference type="Proteomes" id="UP001055658">
    <property type="component" value="Chromosome"/>
</dbReference>
<name>A0ABY4VE82_9GAMM</name>
<evidence type="ECO:0000256" key="4">
    <source>
        <dbReference type="ARBA" id="ARBA00022475"/>
    </source>
</evidence>
<dbReference type="PRINTS" id="PR01374">
    <property type="entry name" value="TONBPROTEIN"/>
</dbReference>
<reference evidence="12" key="1">
    <citation type="submission" date="2022-02" db="EMBL/GenBank/DDBJ databases">
        <title>Coral-associated bacteria.</title>
        <authorList>
            <person name="Tang K."/>
            <person name="Wang X."/>
        </authorList>
    </citation>
    <scope>NUCLEOTIDE SEQUENCE</scope>
    <source>
        <strain evidence="12">SCSIO 43006</strain>
    </source>
</reference>
<dbReference type="InterPro" id="IPR037682">
    <property type="entry name" value="TonB_C"/>
</dbReference>
<feature type="transmembrane region" description="Helical" evidence="10">
    <location>
        <begin position="25"/>
        <end position="44"/>
    </location>
</feature>
<keyword evidence="6 10" id="KW-0812">Transmembrane</keyword>
<protein>
    <recommendedName>
        <fullName evidence="10">Protein TonB</fullName>
    </recommendedName>
</protein>
<dbReference type="InterPro" id="IPR006260">
    <property type="entry name" value="TonB/TolA_C"/>
</dbReference>
<keyword evidence="13" id="KW-1185">Reference proteome</keyword>
<evidence type="ECO:0000256" key="3">
    <source>
        <dbReference type="ARBA" id="ARBA00022448"/>
    </source>
</evidence>
<dbReference type="InterPro" id="IPR003538">
    <property type="entry name" value="TonB"/>
</dbReference>
<dbReference type="PANTHER" id="PTHR33446:SF2">
    <property type="entry name" value="PROTEIN TONB"/>
    <property type="match status" value="1"/>
</dbReference>
<proteinExistence type="inferred from homology"/>
<comment type="function">
    <text evidence="10">Interacts with outer membrane receptor proteins that carry out high-affinity binding and energy dependent uptake into the periplasmic space of specific substrates. It could act to transduce energy from the cytoplasmic membrane to specific energy-requiring processes in the outer membrane, resulting in the release into the periplasm of ligands bound by these outer membrane proteins.</text>
</comment>
<keyword evidence="9 10" id="KW-0472">Membrane</keyword>
<dbReference type="InterPro" id="IPR051045">
    <property type="entry name" value="TonB-dependent_transducer"/>
</dbReference>
<dbReference type="PANTHER" id="PTHR33446">
    <property type="entry name" value="PROTEIN TONB-RELATED"/>
    <property type="match status" value="1"/>
</dbReference>
<dbReference type="SUPFAM" id="SSF74653">
    <property type="entry name" value="TolA/TonB C-terminal domain"/>
    <property type="match status" value="1"/>
</dbReference>
<dbReference type="Gene3D" id="3.30.1150.10">
    <property type="match status" value="1"/>
</dbReference>
<evidence type="ECO:0000259" key="11">
    <source>
        <dbReference type="PROSITE" id="PS52015"/>
    </source>
</evidence>
<evidence type="ECO:0000256" key="8">
    <source>
        <dbReference type="ARBA" id="ARBA00022989"/>
    </source>
</evidence>
<keyword evidence="7 10" id="KW-0653">Protein transport</keyword>
<dbReference type="NCBIfam" id="TIGR01352">
    <property type="entry name" value="tonB_Cterm"/>
    <property type="match status" value="1"/>
</dbReference>
<organism evidence="12 13">
    <name type="scientific">Microbulbifer variabilis</name>
    <dbReference type="NCBI Taxonomy" id="266805"/>
    <lineage>
        <taxon>Bacteria</taxon>
        <taxon>Pseudomonadati</taxon>
        <taxon>Pseudomonadota</taxon>
        <taxon>Gammaproteobacteria</taxon>
        <taxon>Cellvibrionales</taxon>
        <taxon>Microbulbiferaceae</taxon>
        <taxon>Microbulbifer</taxon>
    </lineage>
</organism>
<evidence type="ECO:0000256" key="5">
    <source>
        <dbReference type="ARBA" id="ARBA00022519"/>
    </source>
</evidence>
<feature type="domain" description="TonB C-terminal" evidence="11">
    <location>
        <begin position="119"/>
        <end position="216"/>
    </location>
</feature>
<comment type="similarity">
    <text evidence="2 10">Belongs to the TonB family.</text>
</comment>
<gene>
    <name evidence="12" type="ORF">MJO52_19205</name>
</gene>